<dbReference type="Proteomes" id="UP000318288">
    <property type="component" value="Unassembled WGS sequence"/>
</dbReference>
<dbReference type="AlphaFoldDB" id="A0A5C6E559"/>
<reference evidence="3 4" key="1">
    <citation type="submission" date="2019-02" db="EMBL/GenBank/DDBJ databases">
        <title>Deep-cultivation of Planctomycetes and their phenomic and genomic characterization uncovers novel biology.</title>
        <authorList>
            <person name="Wiegand S."/>
            <person name="Jogler M."/>
            <person name="Boedeker C."/>
            <person name="Pinto D."/>
            <person name="Vollmers J."/>
            <person name="Rivas-Marin E."/>
            <person name="Kohn T."/>
            <person name="Peeters S.H."/>
            <person name="Heuer A."/>
            <person name="Rast P."/>
            <person name="Oberbeckmann S."/>
            <person name="Bunk B."/>
            <person name="Jeske O."/>
            <person name="Meyerdierks A."/>
            <person name="Storesund J.E."/>
            <person name="Kallscheuer N."/>
            <person name="Luecker S."/>
            <person name="Lage O.M."/>
            <person name="Pohl T."/>
            <person name="Merkel B.J."/>
            <person name="Hornburger P."/>
            <person name="Mueller R.-W."/>
            <person name="Bruemmer F."/>
            <person name="Labrenz M."/>
            <person name="Spormann A.M."/>
            <person name="Op Den Camp H."/>
            <person name="Overmann J."/>
            <person name="Amann R."/>
            <person name="Jetten M.S.M."/>
            <person name="Mascher T."/>
            <person name="Medema M.H."/>
            <person name="Devos D.P."/>
            <person name="Kaster A.-K."/>
            <person name="Ovreas L."/>
            <person name="Rohde M."/>
            <person name="Galperin M.Y."/>
            <person name="Jogler C."/>
        </authorList>
    </citation>
    <scope>NUCLEOTIDE SEQUENCE [LARGE SCALE GENOMIC DNA]</scope>
    <source>
        <strain evidence="3 4">Poly51</strain>
    </source>
</reference>
<organism evidence="3 4">
    <name type="scientific">Rubripirellula tenax</name>
    <dbReference type="NCBI Taxonomy" id="2528015"/>
    <lineage>
        <taxon>Bacteria</taxon>
        <taxon>Pseudomonadati</taxon>
        <taxon>Planctomycetota</taxon>
        <taxon>Planctomycetia</taxon>
        <taxon>Pirellulales</taxon>
        <taxon>Pirellulaceae</taxon>
        <taxon>Rubripirellula</taxon>
    </lineage>
</organism>
<evidence type="ECO:0000256" key="1">
    <source>
        <dbReference type="SAM" id="MobiDB-lite"/>
    </source>
</evidence>
<sequence>MLRNHGFIVAAVLRRFIGCLCVVVASTLVSTAQDEELAGDWSLQLASKTPAWLSIKKVDGETVVRMRLHVGSDGPHKNVKESDGRLTFTLGQNKKATSTKTVDVGMKDGKLDGMIVTTTKDGTSEGEMFTGKKIPPLPTTPPDLSKVRFGHPVALFNGKDMTGWRPHESDKVNGWSVKGGLLVNTTPKTDFSATGAFANLRTEDVFEDFWLHIEFLIEENRNSGVYLRGMYEAQVVDRDSRMQGIQGVGAIFGAIAPSKNAGKTGGLWQTYDLTLVDRHVTVVLNGEKVIDNQPVPGPTGGAVFTDPYAPGPIHLQGDHTNVAYRDIYLAPVIGN</sequence>
<feature type="region of interest" description="Disordered" evidence="1">
    <location>
        <begin position="122"/>
        <end position="144"/>
    </location>
</feature>
<proteinExistence type="predicted"/>
<dbReference type="EMBL" id="SJPW01000016">
    <property type="protein sequence ID" value="TWU43644.1"/>
    <property type="molecule type" value="Genomic_DNA"/>
</dbReference>
<dbReference type="InterPro" id="IPR010496">
    <property type="entry name" value="AL/BT2_dom"/>
</dbReference>
<dbReference type="Pfam" id="PF06439">
    <property type="entry name" value="3keto-disac_hyd"/>
    <property type="match status" value="1"/>
</dbReference>
<protein>
    <recommendedName>
        <fullName evidence="2">3-keto-alpha-glucoside-1,2-lyase/3-keto-2-hydroxy-glucal hydratase domain-containing protein</fullName>
    </recommendedName>
</protein>
<evidence type="ECO:0000313" key="4">
    <source>
        <dbReference type="Proteomes" id="UP000318288"/>
    </source>
</evidence>
<dbReference type="GO" id="GO:0016787">
    <property type="term" value="F:hydrolase activity"/>
    <property type="evidence" value="ECO:0007669"/>
    <property type="project" value="InterPro"/>
</dbReference>
<feature type="domain" description="3-keto-alpha-glucoside-1,2-lyase/3-keto-2-hydroxy-glucal hydratase" evidence="2">
    <location>
        <begin position="153"/>
        <end position="329"/>
    </location>
</feature>
<keyword evidence="4" id="KW-1185">Reference proteome</keyword>
<dbReference type="OrthoDB" id="259356at2"/>
<dbReference type="RefSeq" id="WP_146462573.1">
    <property type="nucleotide sequence ID" value="NZ_SJPW01000016.1"/>
</dbReference>
<gene>
    <name evidence="3" type="ORF">Poly51_62550</name>
</gene>
<evidence type="ECO:0000259" key="2">
    <source>
        <dbReference type="Pfam" id="PF06439"/>
    </source>
</evidence>
<comment type="caution">
    <text evidence="3">The sequence shown here is derived from an EMBL/GenBank/DDBJ whole genome shotgun (WGS) entry which is preliminary data.</text>
</comment>
<accession>A0A5C6E559</accession>
<name>A0A5C6E559_9BACT</name>
<dbReference type="Gene3D" id="2.60.120.560">
    <property type="entry name" value="Exo-inulinase, domain 1"/>
    <property type="match status" value="1"/>
</dbReference>
<evidence type="ECO:0000313" key="3">
    <source>
        <dbReference type="EMBL" id="TWU43644.1"/>
    </source>
</evidence>